<dbReference type="Proteomes" id="UP000002294">
    <property type="component" value="Chromosome"/>
</dbReference>
<dbReference type="Gene3D" id="3.80.30.30">
    <property type="match status" value="1"/>
</dbReference>
<organism evidence="4 5">
    <name type="scientific">Anaerococcus prevotii (strain ATCC 9321 / DSM 20548 / JCM 6508 / NCTC 11806 / PC1)</name>
    <name type="common">Peptostreptococcus prevotii</name>
    <name type="synonym">Peptococcus prevotii</name>
    <dbReference type="NCBI Taxonomy" id="525919"/>
    <lineage>
        <taxon>Bacteria</taxon>
        <taxon>Bacillati</taxon>
        <taxon>Bacillota</taxon>
        <taxon>Tissierellia</taxon>
        <taxon>Tissierellales</taxon>
        <taxon>Peptoniphilaceae</taxon>
        <taxon>Anaerococcus</taxon>
    </lineage>
</organism>
<dbReference type="SFLD" id="SFLDG01084">
    <property type="entry name" value="Uncharacterised_Radical_SAM_Su"/>
    <property type="match status" value="1"/>
</dbReference>
<proteinExistence type="predicted"/>
<dbReference type="PANTHER" id="PTHR43432:SF3">
    <property type="entry name" value="SLR0285 PROTEIN"/>
    <property type="match status" value="1"/>
</dbReference>
<dbReference type="OrthoDB" id="9785699at2"/>
<dbReference type="STRING" id="525919.Apre_0831"/>
<evidence type="ECO:0000256" key="2">
    <source>
        <dbReference type="ARBA" id="ARBA00023004"/>
    </source>
</evidence>
<keyword evidence="3" id="KW-0411">Iron-sulfur</keyword>
<dbReference type="InterPro" id="IPR007197">
    <property type="entry name" value="rSAM"/>
</dbReference>
<dbReference type="SFLD" id="SFLDS00029">
    <property type="entry name" value="Radical_SAM"/>
    <property type="match status" value="1"/>
</dbReference>
<dbReference type="eggNOG" id="COG1533">
    <property type="taxonomic scope" value="Bacteria"/>
</dbReference>
<dbReference type="AlphaFoldDB" id="C7RH98"/>
<reference evidence="4 5" key="1">
    <citation type="journal article" date="2009" name="Stand. Genomic Sci.">
        <title>Complete genome sequence of Anaerococcus prevotii type strain (PC1).</title>
        <authorList>
            <person name="Labutti K."/>
            <person name="Pukall R."/>
            <person name="Steenblock K."/>
            <person name="Glavina Del Rio T."/>
            <person name="Tice H."/>
            <person name="Copeland A."/>
            <person name="Cheng J.F."/>
            <person name="Lucas S."/>
            <person name="Chen F."/>
            <person name="Nolan M."/>
            <person name="Bruce D."/>
            <person name="Goodwin L."/>
            <person name="Pitluck S."/>
            <person name="Ivanova N."/>
            <person name="Mavromatis K."/>
            <person name="Ovchinnikova G."/>
            <person name="Pati A."/>
            <person name="Chen A."/>
            <person name="Palaniappan K."/>
            <person name="Land M."/>
            <person name="Hauser L."/>
            <person name="Chang Y.J."/>
            <person name="Jeffries C.D."/>
            <person name="Chain P."/>
            <person name="Saunders E."/>
            <person name="Brettin T."/>
            <person name="Detter J.C."/>
            <person name="Han C."/>
            <person name="Goker M."/>
            <person name="Bristow J."/>
            <person name="Eisen J.A."/>
            <person name="Markowitz V."/>
            <person name="Hugenholtz P."/>
            <person name="Kyrpides N.C."/>
            <person name="Klenk H.P."/>
            <person name="Lapidus A."/>
        </authorList>
    </citation>
    <scope>NUCLEOTIDE SEQUENCE [LARGE SCALE GENOMIC DNA]</scope>
    <source>
        <strain evidence="5">ATCC 9321 / DSM 20548 / JCM 6508 / NCTC 11806 / PC1</strain>
    </source>
</reference>
<gene>
    <name evidence="4" type="ordered locus">Apre_0831</name>
</gene>
<keyword evidence="1" id="KW-0479">Metal-binding</keyword>
<evidence type="ECO:0000313" key="4">
    <source>
        <dbReference type="EMBL" id="ACV28859.1"/>
    </source>
</evidence>
<dbReference type="HOGENOM" id="CLU_812914_0_0_9"/>
<dbReference type="EMBL" id="CP001708">
    <property type="protein sequence ID" value="ACV28859.1"/>
    <property type="molecule type" value="Genomic_DNA"/>
</dbReference>
<keyword evidence="5" id="KW-1185">Reference proteome</keyword>
<evidence type="ECO:0000256" key="3">
    <source>
        <dbReference type="ARBA" id="ARBA00023014"/>
    </source>
</evidence>
<sequence length="341" mass="38854">MPNCGSQVFLCDLPVRFDTYVGCTHGCQYCFATKKQDGFYNNIKKGESVDTLKKFIEGERTIETNWCDWDIPLHIGGMSDPLQPIERKTGYTYECLELLAKTQYPFVMSTKGRLLGDDKYIEVLSRCNCVIQVSMACGSYDEIEKGCPTFKERLEIVSKISPRVKRVIIRIQPYMREFKAEIINNLKLFKEAGAYGVIIEGMKFNKKKPGLVKVGTDFTYALDDIRNDILEIKKGCHRLGLRCFSGENRTRALGDNLCCCSIENLEGFKENTFNLNHIINGKKPEYTENMTKKGTGRVFTALYQNTINGKRLKNESFVGEMINTAKNKQDFIAEIFGKKGK</sequence>
<evidence type="ECO:0000256" key="1">
    <source>
        <dbReference type="ARBA" id="ARBA00022723"/>
    </source>
</evidence>
<keyword evidence="2" id="KW-0408">Iron</keyword>
<dbReference type="GO" id="GO:0003824">
    <property type="term" value="F:catalytic activity"/>
    <property type="evidence" value="ECO:0007669"/>
    <property type="project" value="InterPro"/>
</dbReference>
<accession>C7RH98</accession>
<dbReference type="GO" id="GO:0046872">
    <property type="term" value="F:metal ion binding"/>
    <property type="evidence" value="ECO:0007669"/>
    <property type="project" value="UniProtKB-KW"/>
</dbReference>
<dbReference type="KEGG" id="apr:Apre_0831"/>
<dbReference type="GO" id="GO:0051536">
    <property type="term" value="F:iron-sulfur cluster binding"/>
    <property type="evidence" value="ECO:0007669"/>
    <property type="project" value="UniProtKB-KW"/>
</dbReference>
<dbReference type="PANTHER" id="PTHR43432">
    <property type="entry name" value="SLR0285 PROTEIN"/>
    <property type="match status" value="1"/>
</dbReference>
<dbReference type="RefSeq" id="WP_015777762.1">
    <property type="nucleotide sequence ID" value="NC_013171.1"/>
</dbReference>
<protein>
    <submittedName>
        <fullName evidence="4">Radical SAM domain protein</fullName>
    </submittedName>
</protein>
<evidence type="ECO:0000313" key="5">
    <source>
        <dbReference type="Proteomes" id="UP000002294"/>
    </source>
</evidence>
<name>C7RH98_ANAPD</name>
<dbReference type="InterPro" id="IPR040086">
    <property type="entry name" value="MJ0683-like"/>
</dbReference>